<dbReference type="EMBL" id="DRQG01000026">
    <property type="protein sequence ID" value="HGY54693.1"/>
    <property type="molecule type" value="Genomic_DNA"/>
</dbReference>
<comment type="caution">
    <text evidence="4">The sequence shown here is derived from an EMBL/GenBank/DDBJ whole genome shotgun (WGS) entry which is preliminary data.</text>
</comment>
<evidence type="ECO:0000259" key="3">
    <source>
        <dbReference type="Pfam" id="PF07331"/>
    </source>
</evidence>
<name>A0A7V4WUC6_CALAY</name>
<feature type="transmembrane region" description="Helical" evidence="2">
    <location>
        <begin position="356"/>
        <end position="375"/>
    </location>
</feature>
<organism evidence="4">
    <name type="scientific">Caldithrix abyssi</name>
    <dbReference type="NCBI Taxonomy" id="187145"/>
    <lineage>
        <taxon>Bacteria</taxon>
        <taxon>Pseudomonadati</taxon>
        <taxon>Calditrichota</taxon>
        <taxon>Calditrichia</taxon>
        <taxon>Calditrichales</taxon>
        <taxon>Calditrichaceae</taxon>
        <taxon>Caldithrix</taxon>
    </lineage>
</organism>
<keyword evidence="2" id="KW-0472">Membrane</keyword>
<keyword evidence="2" id="KW-1133">Transmembrane helix</keyword>
<dbReference type="Gene3D" id="3.40.190.150">
    <property type="entry name" value="Bordetella uptake gene, domain 1"/>
    <property type="match status" value="1"/>
</dbReference>
<reference evidence="4" key="1">
    <citation type="journal article" date="2020" name="mSystems">
        <title>Genome- and Community-Level Interaction Insights into Carbon Utilization and Element Cycling Functions of Hydrothermarchaeota in Hydrothermal Sediment.</title>
        <authorList>
            <person name="Zhou Z."/>
            <person name="Liu Y."/>
            <person name="Xu W."/>
            <person name="Pan J."/>
            <person name="Luo Z.H."/>
            <person name="Li M."/>
        </authorList>
    </citation>
    <scope>NUCLEOTIDE SEQUENCE [LARGE SCALE GENOMIC DNA]</scope>
    <source>
        <strain evidence="4">HyVt-577</strain>
    </source>
</reference>
<dbReference type="InterPro" id="IPR005064">
    <property type="entry name" value="BUG"/>
</dbReference>
<dbReference type="AlphaFoldDB" id="A0A7V4WUC6"/>
<dbReference type="CDD" id="cd07012">
    <property type="entry name" value="PBP2_Bug_TTT"/>
    <property type="match status" value="1"/>
</dbReference>
<evidence type="ECO:0000313" key="4">
    <source>
        <dbReference type="EMBL" id="HGY54693.1"/>
    </source>
</evidence>
<feature type="transmembrane region" description="Helical" evidence="2">
    <location>
        <begin position="395"/>
        <end position="412"/>
    </location>
</feature>
<protein>
    <recommendedName>
        <fullName evidence="3">DUF1468 domain-containing protein</fullName>
    </recommendedName>
</protein>
<proteinExistence type="inferred from homology"/>
<dbReference type="PANTHER" id="PTHR42928">
    <property type="entry name" value="TRICARBOXYLATE-BINDING PROTEIN"/>
    <property type="match status" value="1"/>
</dbReference>
<evidence type="ECO:0000256" key="2">
    <source>
        <dbReference type="SAM" id="Phobius"/>
    </source>
</evidence>
<comment type="similarity">
    <text evidence="1">Belongs to the UPF0065 (bug) family.</text>
</comment>
<gene>
    <name evidence="4" type="ORF">ENK44_03235</name>
</gene>
<keyword evidence="2" id="KW-0812">Transmembrane</keyword>
<accession>A0A7V4WUC6</accession>
<dbReference type="Pfam" id="PF03401">
    <property type="entry name" value="TctC"/>
    <property type="match status" value="1"/>
</dbReference>
<sequence length="504" mass="56052">MGKINAAMHLKTILILLLLFISTIAAAYPEKPITFIVHSKPGSGIDITTRQFTRIAAKYSEATFVVENKTGGSGIIAMREVLDRPADGYTILAMTKSFLSTILLSKSGIDLDDFYLLSCLVIDPEVLITNRHAEVRTLQDIIRDAKAKQGKQKWLGPLVGGVDHLMAVKVWDKLGIRGEWIPFEGGSDALAALLGQHGVVYVGNPVDVKGRPDLMIAAVSAEQRLPEFPDAPTFKELGYDLSDDVLWRGYALKNGVPEEALRYLEDLFVKVGSDSEWISFIQKTAAHPVVLMHDEFSGMVEKDKLESLKYLKMAGILSDNNSTAIIDQQSAALILSALLLIVLLLLYIFKREWLRGEVVIALALTAAALFLYTQTFNFPQGKLSKTAGPAAMPRMWIYGLLVFNLWLILQTIRQNRAESEQQESNGNKLVKAAGLVLLTTIYLFVVGYFGYYLSTFLFLVAGMYWMAYRRHILIFAISGGFVLFSYYAFQKVLMVPLPAGSIWF</sequence>
<dbReference type="PANTHER" id="PTHR42928:SF3">
    <property type="entry name" value="UPF0065 PROTEIN YFLP"/>
    <property type="match status" value="1"/>
</dbReference>
<dbReference type="Proteomes" id="UP000885779">
    <property type="component" value="Unassembled WGS sequence"/>
</dbReference>
<feature type="transmembrane region" description="Helical" evidence="2">
    <location>
        <begin position="433"/>
        <end position="466"/>
    </location>
</feature>
<dbReference type="InterPro" id="IPR042100">
    <property type="entry name" value="Bug_dom1"/>
</dbReference>
<dbReference type="Pfam" id="PF07331">
    <property type="entry name" value="TctB"/>
    <property type="match status" value="1"/>
</dbReference>
<dbReference type="Gene3D" id="3.40.190.10">
    <property type="entry name" value="Periplasmic binding protein-like II"/>
    <property type="match status" value="1"/>
</dbReference>
<feature type="domain" description="DUF1468" evidence="3">
    <location>
        <begin position="360"/>
        <end position="498"/>
    </location>
</feature>
<feature type="transmembrane region" description="Helical" evidence="2">
    <location>
        <begin position="330"/>
        <end position="349"/>
    </location>
</feature>
<dbReference type="InterPro" id="IPR009936">
    <property type="entry name" value="DUF1468"/>
</dbReference>
<evidence type="ECO:0000256" key="1">
    <source>
        <dbReference type="ARBA" id="ARBA00006987"/>
    </source>
</evidence>
<feature type="transmembrane region" description="Helical" evidence="2">
    <location>
        <begin position="472"/>
        <end position="489"/>
    </location>
</feature>